<reference evidence="8 9" key="1">
    <citation type="journal article" date="2011" name="J. Bacteriol.">
        <title>Genome sequence of the mercury-methylating and pleomorphic Desulfovibrio africanus Strain Walvis Bay.</title>
        <authorList>
            <person name="Brown S.D."/>
            <person name="Wall J.D."/>
            <person name="Kucken A.M."/>
            <person name="Gilmour C.C."/>
            <person name="Podar M."/>
            <person name="Brandt C.C."/>
            <person name="Teshima H."/>
            <person name="Detter J.C."/>
            <person name="Han C.S."/>
            <person name="Land M.L."/>
            <person name="Lucas S."/>
            <person name="Han J."/>
            <person name="Pennacchio L."/>
            <person name="Nolan M."/>
            <person name="Pitluck S."/>
            <person name="Woyke T."/>
            <person name="Goodwin L."/>
            <person name="Palumbo A.V."/>
            <person name="Elias D.A."/>
        </authorList>
    </citation>
    <scope>NUCLEOTIDE SEQUENCE [LARGE SCALE GENOMIC DNA]</scope>
    <source>
        <strain evidence="8 9">Walvis Bay</strain>
    </source>
</reference>
<protein>
    <recommendedName>
        <fullName evidence="6">TVP38/TMEM64 family membrane protein</fullName>
    </recommendedName>
</protein>
<keyword evidence="5 6" id="KW-0472">Membrane</keyword>
<dbReference type="PANTHER" id="PTHR12677">
    <property type="entry name" value="GOLGI APPARATUS MEMBRANE PROTEIN TVP38-RELATED"/>
    <property type="match status" value="1"/>
</dbReference>
<dbReference type="GO" id="GO:0005886">
    <property type="term" value="C:plasma membrane"/>
    <property type="evidence" value="ECO:0007669"/>
    <property type="project" value="UniProtKB-SubCell"/>
</dbReference>
<evidence type="ECO:0000256" key="5">
    <source>
        <dbReference type="ARBA" id="ARBA00023136"/>
    </source>
</evidence>
<keyword evidence="3 6" id="KW-0812">Transmembrane</keyword>
<keyword evidence="2 6" id="KW-1003">Cell membrane</keyword>
<comment type="similarity">
    <text evidence="6">Belongs to the TVP38/TMEM64 family.</text>
</comment>
<feature type="transmembrane region" description="Helical" evidence="6">
    <location>
        <begin position="136"/>
        <end position="157"/>
    </location>
</feature>
<dbReference type="InterPro" id="IPR032816">
    <property type="entry name" value="VTT_dom"/>
</dbReference>
<dbReference type="RefSeq" id="WP_014258323.1">
    <property type="nucleotide sequence ID" value="NC_016629.1"/>
</dbReference>
<evidence type="ECO:0000313" key="9">
    <source>
        <dbReference type="Proteomes" id="UP000007844"/>
    </source>
</evidence>
<dbReference type="InterPro" id="IPR015414">
    <property type="entry name" value="TMEM64"/>
</dbReference>
<evidence type="ECO:0000256" key="1">
    <source>
        <dbReference type="ARBA" id="ARBA00004651"/>
    </source>
</evidence>
<feature type="domain" description="VTT" evidence="7">
    <location>
        <begin position="73"/>
        <end position="187"/>
    </location>
</feature>
<feature type="transmembrane region" description="Helical" evidence="6">
    <location>
        <begin position="82"/>
        <end position="112"/>
    </location>
</feature>
<proteinExistence type="inferred from homology"/>
<accession>F3YTR6</accession>
<comment type="caution">
    <text evidence="6">Lacks conserved residue(s) required for the propagation of feature annotation.</text>
</comment>
<dbReference type="Pfam" id="PF09335">
    <property type="entry name" value="VTT_dom"/>
    <property type="match status" value="1"/>
</dbReference>
<dbReference type="eggNOG" id="COG0398">
    <property type="taxonomic scope" value="Bacteria"/>
</dbReference>
<dbReference type="HOGENOM" id="CLU_038944_7_0_7"/>
<evidence type="ECO:0000256" key="2">
    <source>
        <dbReference type="ARBA" id="ARBA00022475"/>
    </source>
</evidence>
<keyword evidence="9" id="KW-1185">Reference proteome</keyword>
<sequence precursor="true">MTKSTLKKLLIIAAVALILALFFALDLGQYLSLDYLKQSRARFAALYEQHTLLVLGAYFGIYVVSTALSLPGATVLTLGAGALFAFWTGLVLASFASTLGAALACFLVRYLLRGWVQKRFEDRLQRVNEGVRREGAFYLFTMRLVPIFPFFLINVAMGLTPMRIWTFAWVSQLGMLPGTAVYVNAGRQLAGIESMGDIFSPGLILSFALLGIFPLATKKAINIYRRKSGRQPVRDTASK</sequence>
<dbReference type="Proteomes" id="UP000007844">
    <property type="component" value="Chromosome"/>
</dbReference>
<evidence type="ECO:0000313" key="8">
    <source>
        <dbReference type="EMBL" id="EGJ48447.1"/>
    </source>
</evidence>
<dbReference type="EMBL" id="CP003221">
    <property type="protein sequence ID" value="EGJ48447.1"/>
    <property type="molecule type" value="Genomic_DNA"/>
</dbReference>
<comment type="subcellular location">
    <subcellularLocation>
        <location evidence="1 6">Cell membrane</location>
        <topology evidence="1 6">Multi-pass membrane protein</topology>
    </subcellularLocation>
</comment>
<dbReference type="KEGG" id="daf:Desaf_0085"/>
<feature type="transmembrane region" description="Helical" evidence="6">
    <location>
        <begin position="198"/>
        <end position="217"/>
    </location>
</feature>
<feature type="transmembrane region" description="Helical" evidence="6">
    <location>
        <begin position="52"/>
        <end position="70"/>
    </location>
</feature>
<dbReference type="AlphaFoldDB" id="F3YTR6"/>
<dbReference type="PANTHER" id="PTHR12677:SF59">
    <property type="entry name" value="GOLGI APPARATUS MEMBRANE PROTEIN TVP38-RELATED"/>
    <property type="match status" value="1"/>
</dbReference>
<gene>
    <name evidence="8" type="ORF">Desaf_0085</name>
</gene>
<evidence type="ECO:0000256" key="3">
    <source>
        <dbReference type="ARBA" id="ARBA00022692"/>
    </source>
</evidence>
<evidence type="ECO:0000256" key="6">
    <source>
        <dbReference type="RuleBase" id="RU366058"/>
    </source>
</evidence>
<evidence type="ECO:0000256" key="4">
    <source>
        <dbReference type="ARBA" id="ARBA00022989"/>
    </source>
</evidence>
<keyword evidence="4 6" id="KW-1133">Transmembrane helix</keyword>
<name>F3YTR6_DESAF</name>
<organism evidence="8 9">
    <name type="scientific">Desulfocurvibacter africanus subsp. africanus str. Walvis Bay</name>
    <dbReference type="NCBI Taxonomy" id="690850"/>
    <lineage>
        <taxon>Bacteria</taxon>
        <taxon>Pseudomonadati</taxon>
        <taxon>Thermodesulfobacteriota</taxon>
        <taxon>Desulfovibrionia</taxon>
        <taxon>Desulfovibrionales</taxon>
        <taxon>Desulfovibrionaceae</taxon>
        <taxon>Desulfocurvibacter</taxon>
    </lineage>
</organism>
<dbReference type="STRING" id="690850.Desaf_0085"/>
<evidence type="ECO:0000259" key="7">
    <source>
        <dbReference type="Pfam" id="PF09335"/>
    </source>
</evidence>